<dbReference type="AlphaFoldDB" id="A0A8H5CTZ5"/>
<reference evidence="1 2" key="1">
    <citation type="journal article" date="2020" name="ISME J.">
        <title>Uncovering the hidden diversity of litter-decomposition mechanisms in mushroom-forming fungi.</title>
        <authorList>
            <person name="Floudas D."/>
            <person name="Bentzer J."/>
            <person name="Ahren D."/>
            <person name="Johansson T."/>
            <person name="Persson P."/>
            <person name="Tunlid A."/>
        </authorList>
    </citation>
    <scope>NUCLEOTIDE SEQUENCE [LARGE SCALE GENOMIC DNA]</scope>
    <source>
        <strain evidence="1 2">CBS 291.85</strain>
    </source>
</reference>
<protein>
    <submittedName>
        <fullName evidence="1">Uncharacterized protein</fullName>
    </submittedName>
</protein>
<sequence>MKSTTSRELVQGLTGPGSSIAVPSIDEQVARFLASPPDHLSSNSSHENARPLFFLLGGGNDVLFNPNITASRSVQVLLRLKDQLQVAYPEGDFVFLDYPNFARIPYSFYLSANGGSSDGVSASISKRVLATFFRELKALYEDVMLDGIRSSTGGLNNMRFVDIMPLFEEFDYYGEPEQYGMDPFGAYGSCLVGVYQETGSDNVTVCESPDRMAFWDEYHPTTHAHSWVARRVLDVLGF</sequence>
<dbReference type="OrthoDB" id="1600564at2759"/>
<dbReference type="InterPro" id="IPR036514">
    <property type="entry name" value="SGNH_hydro_sf"/>
</dbReference>
<proteinExistence type="predicted"/>
<accession>A0A8H5CTZ5</accession>
<gene>
    <name evidence="1" type="ORF">D9758_013468</name>
</gene>
<dbReference type="Proteomes" id="UP000559256">
    <property type="component" value="Unassembled WGS sequence"/>
</dbReference>
<name>A0A8H5CTZ5_9AGAR</name>
<evidence type="ECO:0000313" key="2">
    <source>
        <dbReference type="Proteomes" id="UP000559256"/>
    </source>
</evidence>
<dbReference type="SUPFAM" id="SSF52266">
    <property type="entry name" value="SGNH hydrolase"/>
    <property type="match status" value="1"/>
</dbReference>
<dbReference type="Gene3D" id="3.40.50.1110">
    <property type="entry name" value="SGNH hydrolase"/>
    <property type="match status" value="1"/>
</dbReference>
<organism evidence="1 2">
    <name type="scientific">Tetrapyrgos nigripes</name>
    <dbReference type="NCBI Taxonomy" id="182062"/>
    <lineage>
        <taxon>Eukaryota</taxon>
        <taxon>Fungi</taxon>
        <taxon>Dikarya</taxon>
        <taxon>Basidiomycota</taxon>
        <taxon>Agaricomycotina</taxon>
        <taxon>Agaricomycetes</taxon>
        <taxon>Agaricomycetidae</taxon>
        <taxon>Agaricales</taxon>
        <taxon>Marasmiineae</taxon>
        <taxon>Marasmiaceae</taxon>
        <taxon>Tetrapyrgos</taxon>
    </lineage>
</organism>
<comment type="caution">
    <text evidence="1">The sequence shown here is derived from an EMBL/GenBank/DDBJ whole genome shotgun (WGS) entry which is preliminary data.</text>
</comment>
<keyword evidence="2" id="KW-1185">Reference proteome</keyword>
<dbReference type="EMBL" id="JAACJM010000101">
    <property type="protein sequence ID" value="KAF5346597.1"/>
    <property type="molecule type" value="Genomic_DNA"/>
</dbReference>
<evidence type="ECO:0000313" key="1">
    <source>
        <dbReference type="EMBL" id="KAF5346597.1"/>
    </source>
</evidence>